<name>A0A5K3EW66_MESCO</name>
<dbReference type="InterPro" id="IPR036770">
    <property type="entry name" value="Ankyrin_rpt-contain_sf"/>
</dbReference>
<reference evidence="4" key="1">
    <citation type="submission" date="2019-11" db="UniProtKB">
        <authorList>
            <consortium name="WormBaseParasite"/>
        </authorList>
    </citation>
    <scope>IDENTIFICATION</scope>
</reference>
<dbReference type="PROSITE" id="PS50297">
    <property type="entry name" value="ANK_REP_REGION"/>
    <property type="match status" value="3"/>
</dbReference>
<sequence length="244" mass="27241">MADCLLHDAPDIIQAIFIGDKSMLQFPPSTDDVNYRDSHRRTPLHAAAYCGEAEVVEFLLKHNARVNVKDAKWYTPLHRACASNASSVVKLLLENGADRNVREKCWLTPLHVAAINGSLECARLLLLHSSGEGGSGANVNASDRGGHTPLHHAVYGGHYELVRLLLSNGASVNAFDKNDRRAMHWAASCDLISRKKSYPQIKKVLELFWHASCYIINVCVVPTHESCALLFVMWDVPKYQNFFY</sequence>
<keyword evidence="2 3" id="KW-0040">ANK repeat</keyword>
<dbReference type="WBParaSite" id="MCU_003136-RD">
    <property type="protein sequence ID" value="MCU_003136-RD"/>
    <property type="gene ID" value="MCU_003136"/>
</dbReference>
<dbReference type="Pfam" id="PF12796">
    <property type="entry name" value="Ank_2"/>
    <property type="match status" value="1"/>
</dbReference>
<dbReference type="InterPro" id="IPR002110">
    <property type="entry name" value="Ankyrin_rpt"/>
</dbReference>
<feature type="repeat" description="ANK" evidence="3">
    <location>
        <begin position="145"/>
        <end position="177"/>
    </location>
</feature>
<evidence type="ECO:0000256" key="2">
    <source>
        <dbReference type="ARBA" id="ARBA00023043"/>
    </source>
</evidence>
<dbReference type="AlphaFoldDB" id="A0A5K3EW66"/>
<dbReference type="PROSITE" id="PS50088">
    <property type="entry name" value="ANK_REPEAT"/>
    <property type="match status" value="3"/>
</dbReference>
<dbReference type="PANTHER" id="PTHR24198:SF192">
    <property type="entry name" value="SERINE_THREONINE-PROTEIN PHOSPHATASE 6 REGULATORY ANKYRIN REPEAT SUBUNIT A"/>
    <property type="match status" value="1"/>
</dbReference>
<dbReference type="PANTHER" id="PTHR24198">
    <property type="entry name" value="ANKYRIN REPEAT AND PROTEIN KINASE DOMAIN-CONTAINING PROTEIN"/>
    <property type="match status" value="1"/>
</dbReference>
<dbReference type="Pfam" id="PF00023">
    <property type="entry name" value="Ank"/>
    <property type="match status" value="1"/>
</dbReference>
<accession>A0A5K3EW66</accession>
<organism evidence="4">
    <name type="scientific">Mesocestoides corti</name>
    <name type="common">Flatworm</name>
    <dbReference type="NCBI Taxonomy" id="53468"/>
    <lineage>
        <taxon>Eukaryota</taxon>
        <taxon>Metazoa</taxon>
        <taxon>Spiralia</taxon>
        <taxon>Lophotrochozoa</taxon>
        <taxon>Platyhelminthes</taxon>
        <taxon>Cestoda</taxon>
        <taxon>Eucestoda</taxon>
        <taxon>Cyclophyllidea</taxon>
        <taxon>Mesocestoididae</taxon>
        <taxon>Mesocestoides</taxon>
    </lineage>
</organism>
<dbReference type="PRINTS" id="PR01415">
    <property type="entry name" value="ANKYRIN"/>
</dbReference>
<evidence type="ECO:0000256" key="3">
    <source>
        <dbReference type="PROSITE-ProRule" id="PRU00023"/>
    </source>
</evidence>
<dbReference type="SUPFAM" id="SSF48403">
    <property type="entry name" value="Ankyrin repeat"/>
    <property type="match status" value="1"/>
</dbReference>
<evidence type="ECO:0000256" key="1">
    <source>
        <dbReference type="ARBA" id="ARBA00022737"/>
    </source>
</evidence>
<protein>
    <submittedName>
        <fullName evidence="4">ANK_REP_REGION domain-containing protein</fullName>
    </submittedName>
</protein>
<feature type="repeat" description="ANK" evidence="3">
    <location>
        <begin position="39"/>
        <end position="71"/>
    </location>
</feature>
<dbReference type="SMART" id="SM00248">
    <property type="entry name" value="ANK"/>
    <property type="match status" value="4"/>
</dbReference>
<keyword evidence="1" id="KW-0677">Repeat</keyword>
<dbReference type="Gene3D" id="1.25.40.20">
    <property type="entry name" value="Ankyrin repeat-containing domain"/>
    <property type="match status" value="2"/>
</dbReference>
<feature type="repeat" description="ANK" evidence="3">
    <location>
        <begin position="72"/>
        <end position="104"/>
    </location>
</feature>
<evidence type="ECO:0000313" key="4">
    <source>
        <dbReference type="WBParaSite" id="MCU_003136-RD"/>
    </source>
</evidence>
<proteinExistence type="predicted"/>